<evidence type="ECO:0000256" key="11">
    <source>
        <dbReference type="SAM" id="MobiDB-lite"/>
    </source>
</evidence>
<sequence>MREELQQTKDKLEQAQSELSAWKFTPDSQNGKKLISRCRTLIAENQDLGRQLSQGKTAKLEAELALQKKYSEELKTSQDELNEFVIQLDEEVEGMESTIQVLQQQLAATKRECEDYKQLTVRYERMLYDQKGHDKIEPHLKREADYDMHETASPSRSDSEEDYDIKDDENRRDHGSSYSLQHQEGYASNDDVIDLQPNEYSDITENLVSSPGTPVADSLQPEYVTDRSPGTPTEEKLDYMDDDTGSWNKDQTSCDAWDDRTNLDYTESGSEEAVEVEEEQQEVVSIHSDSEEDSDNIKAHISVVNPVHNNHRNDTTEDDGDLDGEILAYTSKKSCNTKTAAIVISPTSDSSKELNQNVFNLINEQVTANQTSPLDGMQAPKAQVLSDYCNNAPAESLSMPDEKPHRPGTMPSTKQSAVSIDWNGGNVQHTCSSRQELDSKSNATLTTQVMLQTPATSEPASKSCAGDILNNNHSLGVNSQNGIEENALIEKLE</sequence>
<accession>A0ABP0EYC1</accession>
<feature type="coiled-coil region" evidence="10">
    <location>
        <begin position="85"/>
        <end position="119"/>
    </location>
</feature>
<feature type="compositionally biased region" description="Basic and acidic residues" evidence="11">
    <location>
        <begin position="134"/>
        <end position="150"/>
    </location>
</feature>
<dbReference type="Proteomes" id="UP001642483">
    <property type="component" value="Unassembled WGS sequence"/>
</dbReference>
<gene>
    <name evidence="12" type="ORF">CVLEPA_LOCUS1424</name>
</gene>
<organism evidence="12 13">
    <name type="scientific">Clavelina lepadiformis</name>
    <name type="common">Light-bulb sea squirt</name>
    <name type="synonym">Ascidia lepadiformis</name>
    <dbReference type="NCBI Taxonomy" id="159417"/>
    <lineage>
        <taxon>Eukaryota</taxon>
        <taxon>Metazoa</taxon>
        <taxon>Chordata</taxon>
        <taxon>Tunicata</taxon>
        <taxon>Ascidiacea</taxon>
        <taxon>Aplousobranchia</taxon>
        <taxon>Clavelinidae</taxon>
        <taxon>Clavelina</taxon>
    </lineage>
</organism>
<evidence type="ECO:0000313" key="12">
    <source>
        <dbReference type="EMBL" id="CAK8672479.1"/>
    </source>
</evidence>
<keyword evidence="6" id="KW-0539">Nucleus</keyword>
<dbReference type="EMBL" id="CAWYQH010000001">
    <property type="protein sequence ID" value="CAK8672479.1"/>
    <property type="molecule type" value="Genomic_DNA"/>
</dbReference>
<dbReference type="InterPro" id="IPR033757">
    <property type="entry name" value="WTAP"/>
</dbReference>
<comment type="similarity">
    <text evidence="2">Belongs to the fl(2)d family.</text>
</comment>
<evidence type="ECO:0000256" key="5">
    <source>
        <dbReference type="ARBA" id="ARBA00023187"/>
    </source>
</evidence>
<feature type="region of interest" description="Disordered" evidence="11">
    <location>
        <begin position="134"/>
        <end position="235"/>
    </location>
</feature>
<proteinExistence type="inferred from homology"/>
<feature type="region of interest" description="Disordered" evidence="11">
    <location>
        <begin position="396"/>
        <end position="417"/>
    </location>
</feature>
<reference evidence="12 13" key="1">
    <citation type="submission" date="2024-02" db="EMBL/GenBank/DDBJ databases">
        <authorList>
            <person name="Daric V."/>
            <person name="Darras S."/>
        </authorList>
    </citation>
    <scope>NUCLEOTIDE SEQUENCE [LARGE SCALE GENOMIC DNA]</scope>
</reference>
<keyword evidence="4" id="KW-0507">mRNA processing</keyword>
<feature type="compositionally biased region" description="Polar residues" evidence="11">
    <location>
        <begin position="198"/>
        <end position="212"/>
    </location>
</feature>
<keyword evidence="13" id="KW-1185">Reference proteome</keyword>
<evidence type="ECO:0000313" key="13">
    <source>
        <dbReference type="Proteomes" id="UP001642483"/>
    </source>
</evidence>
<keyword evidence="5" id="KW-0508">mRNA splicing</keyword>
<protein>
    <recommendedName>
        <fullName evidence="3">Pre-mRNA-splicing regulator WTAP</fullName>
    </recommendedName>
    <alternativeName>
        <fullName evidence="9">Female-lethal(2)D homolog</fullName>
    </alternativeName>
    <alternativeName>
        <fullName evidence="8">WT1-associated protein</fullName>
    </alternativeName>
    <alternativeName>
        <fullName evidence="7">Wilms tumor 1-associating protein</fullName>
    </alternativeName>
</protein>
<keyword evidence="10" id="KW-0175">Coiled coil</keyword>
<evidence type="ECO:0000256" key="7">
    <source>
        <dbReference type="ARBA" id="ARBA00032336"/>
    </source>
</evidence>
<evidence type="ECO:0000256" key="10">
    <source>
        <dbReference type="SAM" id="Coils"/>
    </source>
</evidence>
<evidence type="ECO:0000256" key="4">
    <source>
        <dbReference type="ARBA" id="ARBA00022664"/>
    </source>
</evidence>
<evidence type="ECO:0000256" key="1">
    <source>
        <dbReference type="ARBA" id="ARBA00004123"/>
    </source>
</evidence>
<dbReference type="Pfam" id="PF17098">
    <property type="entry name" value="Wtap"/>
    <property type="match status" value="1"/>
</dbReference>
<evidence type="ECO:0000256" key="3">
    <source>
        <dbReference type="ARBA" id="ARBA00017540"/>
    </source>
</evidence>
<evidence type="ECO:0000256" key="2">
    <source>
        <dbReference type="ARBA" id="ARBA00010313"/>
    </source>
</evidence>
<comment type="subcellular location">
    <subcellularLocation>
        <location evidence="1">Nucleus</location>
    </subcellularLocation>
</comment>
<comment type="caution">
    <text evidence="12">The sequence shown here is derived from an EMBL/GenBank/DDBJ whole genome shotgun (WGS) entry which is preliminary data.</text>
</comment>
<evidence type="ECO:0000256" key="6">
    <source>
        <dbReference type="ARBA" id="ARBA00023242"/>
    </source>
</evidence>
<dbReference type="PANTHER" id="PTHR15217:SF0">
    <property type="entry name" value="PRE-MRNA-SPLICING REGULATOR WTAP"/>
    <property type="match status" value="1"/>
</dbReference>
<name>A0ABP0EYC1_CLALP</name>
<evidence type="ECO:0000256" key="8">
    <source>
        <dbReference type="ARBA" id="ARBA00032703"/>
    </source>
</evidence>
<evidence type="ECO:0000256" key="9">
    <source>
        <dbReference type="ARBA" id="ARBA00033097"/>
    </source>
</evidence>
<dbReference type="PANTHER" id="PTHR15217">
    <property type="entry name" value="WILMS' TUMOR 1-ASSOCIATING PROTEIN"/>
    <property type="match status" value="1"/>
</dbReference>